<accession>A0A0G4GAI4</accession>
<dbReference type="EMBL" id="CDMY01000609">
    <property type="protein sequence ID" value="CEM25984.1"/>
    <property type="molecule type" value="Genomic_DNA"/>
</dbReference>
<keyword evidence="3" id="KW-1185">Reference proteome</keyword>
<feature type="region of interest" description="Disordered" evidence="1">
    <location>
        <begin position="176"/>
        <end position="195"/>
    </location>
</feature>
<dbReference type="AlphaFoldDB" id="A0A0G4GAI4"/>
<evidence type="ECO:0000256" key="1">
    <source>
        <dbReference type="SAM" id="MobiDB-lite"/>
    </source>
</evidence>
<dbReference type="VEuPathDB" id="CryptoDB:Vbra_1255"/>
<gene>
    <name evidence="2" type="ORF">Vbra_1255</name>
</gene>
<dbReference type="Proteomes" id="UP000041254">
    <property type="component" value="Unassembled WGS sequence"/>
</dbReference>
<name>A0A0G4GAI4_VITBC</name>
<evidence type="ECO:0000313" key="3">
    <source>
        <dbReference type="Proteomes" id="UP000041254"/>
    </source>
</evidence>
<organism evidence="2 3">
    <name type="scientific">Vitrella brassicaformis (strain CCMP3155)</name>
    <dbReference type="NCBI Taxonomy" id="1169540"/>
    <lineage>
        <taxon>Eukaryota</taxon>
        <taxon>Sar</taxon>
        <taxon>Alveolata</taxon>
        <taxon>Colpodellida</taxon>
        <taxon>Vitrellaceae</taxon>
        <taxon>Vitrella</taxon>
    </lineage>
</organism>
<sequence>MGKHFKKAYMTMFQERLQAVTRKGAPGHDLVNILNNDVREDRFRLRNGTISIETVVTEYGDLPKVMKRELRLSRKESKALIRGGLSAMGDYDYFIANQPQDTTDVMVFGHTHVAKLQRQQPSLDNWLIYANSGGWVDPIDIDKVFVDISMIDLPLHDKFFQDTFPNLRTDRACKSGVPKLQPQPDTTRVEGLDLPDGGVTQTMRDLVRNYGLTHTHAGPARGLAAAAGAAASLAARLFLTAADTKERETLIKRVEETLDAIHTAAGGLSEGEAYVVRREEEVEGLGEED</sequence>
<dbReference type="InParanoid" id="A0A0G4GAI4"/>
<protein>
    <recommendedName>
        <fullName evidence="4">Calcineurin-like phosphoesterase domain-containing protein</fullName>
    </recommendedName>
</protein>
<evidence type="ECO:0008006" key="4">
    <source>
        <dbReference type="Google" id="ProtNLM"/>
    </source>
</evidence>
<evidence type="ECO:0000313" key="2">
    <source>
        <dbReference type="EMBL" id="CEM25984.1"/>
    </source>
</evidence>
<reference evidence="2 3" key="1">
    <citation type="submission" date="2014-11" db="EMBL/GenBank/DDBJ databases">
        <authorList>
            <person name="Zhu J."/>
            <person name="Qi W."/>
            <person name="Song R."/>
        </authorList>
    </citation>
    <scope>NUCLEOTIDE SEQUENCE [LARGE SCALE GENOMIC DNA]</scope>
</reference>
<proteinExistence type="predicted"/>